<evidence type="ECO:0000259" key="16">
    <source>
        <dbReference type="PROSITE" id="PS50941"/>
    </source>
</evidence>
<dbReference type="CDD" id="cd06921">
    <property type="entry name" value="ChtBD1_GH19_hevein"/>
    <property type="match status" value="1"/>
</dbReference>
<keyword evidence="5 15" id="KW-0732">Signal</keyword>
<dbReference type="SUPFAM" id="SSF57016">
    <property type="entry name" value="Plant lectins/antimicrobial peptides"/>
    <property type="match status" value="1"/>
</dbReference>
<feature type="disulfide bond" evidence="13">
    <location>
        <begin position="91"/>
        <end position="150"/>
    </location>
</feature>
<dbReference type="SMART" id="SM00270">
    <property type="entry name" value="ChtBD1"/>
    <property type="match status" value="1"/>
</dbReference>
<keyword evidence="18" id="KW-1185">Reference proteome</keyword>
<dbReference type="InterPro" id="IPR018371">
    <property type="entry name" value="Chitin-binding_1_CS"/>
</dbReference>
<dbReference type="InterPro" id="IPR036861">
    <property type="entry name" value="Endochitinase-like_sf"/>
</dbReference>
<dbReference type="SUPFAM" id="SSF53955">
    <property type="entry name" value="Lysozyme-like"/>
    <property type="match status" value="1"/>
</dbReference>
<feature type="chain" id="PRO_5035738840" description="chitinase" evidence="15">
    <location>
        <begin position="21"/>
        <end position="334"/>
    </location>
</feature>
<evidence type="ECO:0000256" key="5">
    <source>
        <dbReference type="ARBA" id="ARBA00022729"/>
    </source>
</evidence>
<keyword evidence="10" id="KW-0326">Glycosidase</keyword>
<dbReference type="EMBL" id="LR999453">
    <property type="protein sequence ID" value="CAE5967005.1"/>
    <property type="molecule type" value="Genomic_DNA"/>
</dbReference>
<dbReference type="PROSITE" id="PS50941">
    <property type="entry name" value="CHIT_BIND_I_2"/>
    <property type="match status" value="1"/>
</dbReference>
<dbReference type="PANTHER" id="PTHR22595:SF171">
    <property type="entry name" value="BASIC ENDOCHITINASE B"/>
    <property type="match status" value="1"/>
</dbReference>
<evidence type="ECO:0000256" key="4">
    <source>
        <dbReference type="ARBA" id="ARBA00022669"/>
    </source>
</evidence>
<gene>
    <name evidence="17" type="ORF">AARE701A_LOCUS6989</name>
</gene>
<dbReference type="Proteomes" id="UP000682877">
    <property type="component" value="Chromosome 3"/>
</dbReference>
<evidence type="ECO:0000256" key="10">
    <source>
        <dbReference type="ARBA" id="ARBA00023295"/>
    </source>
</evidence>
<feature type="disulfide bond" evidence="13">
    <location>
        <begin position="162"/>
        <end position="170"/>
    </location>
</feature>
<evidence type="ECO:0000256" key="3">
    <source>
        <dbReference type="ARBA" id="ARBA00012729"/>
    </source>
</evidence>
<keyword evidence="7" id="KW-0146">Chitin degradation</keyword>
<dbReference type="InterPro" id="IPR001002">
    <property type="entry name" value="Chitin-bd_1"/>
</dbReference>
<dbReference type="Gene3D" id="1.10.530.10">
    <property type="match status" value="1"/>
</dbReference>
<protein>
    <recommendedName>
        <fullName evidence="3">chitinase</fullName>
        <ecNumber evidence="3">3.2.1.14</ecNumber>
    </recommendedName>
</protein>
<dbReference type="Gene3D" id="3.30.60.10">
    <property type="entry name" value="Endochitinase-like"/>
    <property type="match status" value="1"/>
</dbReference>
<proteinExistence type="inferred from homology"/>
<dbReference type="AlphaFoldDB" id="A0A8S1ZUB0"/>
<dbReference type="GO" id="GO:0008061">
    <property type="term" value="F:chitin binding"/>
    <property type="evidence" value="ECO:0007669"/>
    <property type="project" value="UniProtKB-UniRule"/>
</dbReference>
<feature type="signal peptide" evidence="15">
    <location>
        <begin position="1"/>
        <end position="20"/>
    </location>
</feature>
<dbReference type="PANTHER" id="PTHR22595">
    <property type="entry name" value="CHITINASE-RELATED"/>
    <property type="match status" value="1"/>
</dbReference>
<feature type="disulfide bond" evidence="13 14">
    <location>
        <begin position="37"/>
        <end position="51"/>
    </location>
</feature>
<name>A0A8S1ZUB0_ARAAE</name>
<dbReference type="GO" id="GO:0000272">
    <property type="term" value="P:polysaccharide catabolic process"/>
    <property type="evidence" value="ECO:0007669"/>
    <property type="project" value="UniProtKB-KW"/>
</dbReference>
<evidence type="ECO:0000256" key="7">
    <source>
        <dbReference type="ARBA" id="ARBA00023024"/>
    </source>
</evidence>
<dbReference type="GO" id="GO:0050832">
    <property type="term" value="P:defense response to fungus"/>
    <property type="evidence" value="ECO:0007669"/>
    <property type="project" value="TreeGrafter"/>
</dbReference>
<dbReference type="InterPro" id="IPR023346">
    <property type="entry name" value="Lysozyme-like_dom_sf"/>
</dbReference>
<feature type="disulfide bond" evidence="13 14">
    <location>
        <begin position="32"/>
        <end position="44"/>
    </location>
</feature>
<dbReference type="Pfam" id="PF00187">
    <property type="entry name" value="Chitin_bind_1"/>
    <property type="match status" value="1"/>
</dbReference>
<reference evidence="17" key="1">
    <citation type="submission" date="2021-01" db="EMBL/GenBank/DDBJ databases">
        <authorList>
            <person name="Bezrukov I."/>
        </authorList>
    </citation>
    <scope>NUCLEOTIDE SEQUENCE</scope>
</reference>
<feature type="active site" description="Proton donor" evidence="12">
    <location>
        <position position="135"/>
    </location>
</feature>
<keyword evidence="9" id="KW-0119">Carbohydrate metabolism</keyword>
<keyword evidence="8 13" id="KW-1015">Disulfide bond</keyword>
<evidence type="ECO:0000256" key="13">
    <source>
        <dbReference type="PIRSR" id="PIRSR001060-2"/>
    </source>
</evidence>
<evidence type="ECO:0000256" key="1">
    <source>
        <dbReference type="ARBA" id="ARBA00000822"/>
    </source>
</evidence>
<dbReference type="Pfam" id="PF00182">
    <property type="entry name" value="Glyco_hydro_19"/>
    <property type="match status" value="1"/>
</dbReference>
<dbReference type="Gene3D" id="3.30.20.10">
    <property type="entry name" value="Endochitinase, domain 2"/>
    <property type="match status" value="1"/>
</dbReference>
<evidence type="ECO:0000313" key="17">
    <source>
        <dbReference type="EMBL" id="CAE5967005.1"/>
    </source>
</evidence>
<dbReference type="GO" id="GO:0006032">
    <property type="term" value="P:chitin catabolic process"/>
    <property type="evidence" value="ECO:0007669"/>
    <property type="project" value="UniProtKB-KW"/>
</dbReference>
<dbReference type="EC" id="3.2.1.14" evidence="3"/>
<evidence type="ECO:0000256" key="9">
    <source>
        <dbReference type="ARBA" id="ARBA00023277"/>
    </source>
</evidence>
<evidence type="ECO:0000256" key="8">
    <source>
        <dbReference type="ARBA" id="ARBA00023157"/>
    </source>
</evidence>
<sequence>MKTYLFPFLIFSLLLSFSSAEQCGSQAEGALCPNGLCCSKYGYCGNNELYCKLPECQSNCWFDGPGSSDLSDIITRAQFEGMLLNKDNYLCPAKGFYTYDAFITAAKSFPSFGTTGNTAARKKEIAAFFGQTSQETTGRAPDGPYSWGYCYKEQLNPSSTYCEQNTPWPCAPSESYYGRGPMQLLWNYNYGPCGRDIGVDLLNNPNLVANDTVIAFKAAIWFWMTAQPPKPSCHAVITGQWQPSDADLAAGRFPGYGVITNIINGGYECGIDQNQSVKDRINYYEKYCDMLEVSPGENLDCYKQKPFNNAFLDAAFKEENHYAALYPNSKGIFN</sequence>
<keyword evidence="11" id="KW-0624">Polysaccharide degradation</keyword>
<feature type="disulfide bond" evidence="13 14">
    <location>
        <begin position="23"/>
        <end position="38"/>
    </location>
</feature>
<dbReference type="PIRSF" id="PIRSF001060">
    <property type="entry name" value="Endochitinase"/>
    <property type="match status" value="1"/>
</dbReference>
<keyword evidence="4 14" id="KW-0147">Chitin-binding</keyword>
<feature type="disulfide bond" evidence="13">
    <location>
        <begin position="269"/>
        <end position="301"/>
    </location>
</feature>
<feature type="domain" description="Chitin-binding type-1" evidence="16">
    <location>
        <begin position="20"/>
        <end position="62"/>
    </location>
</feature>
<dbReference type="PROSITE" id="PS00774">
    <property type="entry name" value="CHITINASE_19_2"/>
    <property type="match status" value="1"/>
</dbReference>
<evidence type="ECO:0000256" key="11">
    <source>
        <dbReference type="ARBA" id="ARBA00023326"/>
    </source>
</evidence>
<evidence type="ECO:0000313" key="18">
    <source>
        <dbReference type="Proteomes" id="UP000682877"/>
    </source>
</evidence>
<dbReference type="InterPro" id="IPR016283">
    <property type="entry name" value="Glyco_hydro_19"/>
</dbReference>
<evidence type="ECO:0000256" key="2">
    <source>
        <dbReference type="ARBA" id="ARBA00009373"/>
    </source>
</evidence>
<evidence type="ECO:0000256" key="14">
    <source>
        <dbReference type="PROSITE-ProRule" id="PRU00261"/>
    </source>
</evidence>
<comment type="catalytic activity">
    <reaction evidence="1">
        <text>Random endo-hydrolysis of N-acetyl-beta-D-glucosaminide (1-&gt;4)-beta-linkages in chitin and chitodextrins.</text>
        <dbReference type="EC" id="3.2.1.14"/>
    </reaction>
</comment>
<dbReference type="PROSITE" id="PS00026">
    <property type="entry name" value="CHIT_BIND_I_1"/>
    <property type="match status" value="1"/>
</dbReference>
<accession>A0A8S1ZUB0</accession>
<evidence type="ECO:0000256" key="6">
    <source>
        <dbReference type="ARBA" id="ARBA00022801"/>
    </source>
</evidence>
<evidence type="ECO:0000256" key="12">
    <source>
        <dbReference type="PIRSR" id="PIRSR001060-1"/>
    </source>
</evidence>
<dbReference type="PROSITE" id="PS00773">
    <property type="entry name" value="CHITINASE_19_1"/>
    <property type="match status" value="1"/>
</dbReference>
<dbReference type="CDD" id="cd00325">
    <property type="entry name" value="chitinase_GH19"/>
    <property type="match status" value="1"/>
</dbReference>
<dbReference type="GO" id="GO:0016998">
    <property type="term" value="P:cell wall macromolecule catabolic process"/>
    <property type="evidence" value="ECO:0007669"/>
    <property type="project" value="InterPro"/>
</dbReference>
<dbReference type="InterPro" id="IPR000726">
    <property type="entry name" value="Glyco_hydro_19_cat"/>
</dbReference>
<dbReference type="FunFam" id="3.30.20.10:FF:000001">
    <property type="entry name" value="Endochitinase (Chitinase)"/>
    <property type="match status" value="1"/>
</dbReference>
<comment type="similarity">
    <text evidence="2">Belongs to the glycosyl hydrolase 19 family. Chitinase class I subfamily.</text>
</comment>
<dbReference type="GO" id="GO:0008843">
    <property type="term" value="F:endochitinase activity"/>
    <property type="evidence" value="ECO:0007669"/>
    <property type="project" value="UniProtKB-EC"/>
</dbReference>
<organism evidence="17 18">
    <name type="scientific">Arabidopsis arenosa</name>
    <name type="common">Sand rock-cress</name>
    <name type="synonym">Cardaminopsis arenosa</name>
    <dbReference type="NCBI Taxonomy" id="38785"/>
    <lineage>
        <taxon>Eukaryota</taxon>
        <taxon>Viridiplantae</taxon>
        <taxon>Streptophyta</taxon>
        <taxon>Embryophyta</taxon>
        <taxon>Tracheophyta</taxon>
        <taxon>Spermatophyta</taxon>
        <taxon>Magnoliopsida</taxon>
        <taxon>eudicotyledons</taxon>
        <taxon>Gunneridae</taxon>
        <taxon>Pentapetalae</taxon>
        <taxon>rosids</taxon>
        <taxon>malvids</taxon>
        <taxon>Brassicales</taxon>
        <taxon>Brassicaceae</taxon>
        <taxon>Camelineae</taxon>
        <taxon>Arabidopsis</taxon>
    </lineage>
</organism>
<evidence type="ECO:0000256" key="15">
    <source>
        <dbReference type="SAM" id="SignalP"/>
    </source>
</evidence>
<keyword evidence="6" id="KW-0378">Hydrolase</keyword>
<feature type="disulfide bond" evidence="13 14">
    <location>
        <begin position="56"/>
        <end position="60"/>
    </location>
</feature>